<dbReference type="EMBL" id="JAPWIE010000009">
    <property type="protein sequence ID" value="MCZ4553416.1"/>
    <property type="molecule type" value="Genomic_DNA"/>
</dbReference>
<evidence type="ECO:0000256" key="1">
    <source>
        <dbReference type="SAM" id="MobiDB-lite"/>
    </source>
</evidence>
<keyword evidence="3" id="KW-1185">Reference proteome</keyword>
<gene>
    <name evidence="2" type="ORF">O4213_25750</name>
</gene>
<proteinExistence type="predicted"/>
<comment type="caution">
    <text evidence="2">The sequence shown here is derived from an EMBL/GenBank/DDBJ whole genome shotgun (WGS) entry which is preliminary data.</text>
</comment>
<name>A0ABT4N2D4_GORRU</name>
<reference evidence="2" key="1">
    <citation type="submission" date="2022-12" db="EMBL/GenBank/DDBJ databases">
        <authorList>
            <person name="Krivoruchko A.V."/>
            <person name="Elkin A."/>
        </authorList>
    </citation>
    <scope>NUCLEOTIDE SEQUENCE</scope>
    <source>
        <strain evidence="2">IEGM 1388</strain>
    </source>
</reference>
<feature type="region of interest" description="Disordered" evidence="1">
    <location>
        <begin position="267"/>
        <end position="297"/>
    </location>
</feature>
<dbReference type="RefSeq" id="WP_301574078.1">
    <property type="nucleotide sequence ID" value="NZ_JAPWIE010000009.1"/>
</dbReference>
<accession>A0ABT4N2D4</accession>
<evidence type="ECO:0000313" key="2">
    <source>
        <dbReference type="EMBL" id="MCZ4553416.1"/>
    </source>
</evidence>
<protein>
    <recommendedName>
        <fullName evidence="4">DUF559 domain-containing protein</fullName>
    </recommendedName>
</protein>
<dbReference type="Proteomes" id="UP001067235">
    <property type="component" value="Unassembled WGS sequence"/>
</dbReference>
<organism evidence="2 3">
    <name type="scientific">Gordonia rubripertincta</name>
    <name type="common">Rhodococcus corallinus</name>
    <dbReference type="NCBI Taxonomy" id="36822"/>
    <lineage>
        <taxon>Bacteria</taxon>
        <taxon>Bacillati</taxon>
        <taxon>Actinomycetota</taxon>
        <taxon>Actinomycetes</taxon>
        <taxon>Mycobacteriales</taxon>
        <taxon>Gordoniaceae</taxon>
        <taxon>Gordonia</taxon>
    </lineage>
</organism>
<evidence type="ECO:0008006" key="4">
    <source>
        <dbReference type="Google" id="ProtNLM"/>
    </source>
</evidence>
<evidence type="ECO:0000313" key="3">
    <source>
        <dbReference type="Proteomes" id="UP001067235"/>
    </source>
</evidence>
<sequence>MRRMVMDVGVYSRNELRRLGVDEPHLRRCVRDGSLTRLRSGWYATATPDPDVAEAVRRGGVLGCASALRKHGLWVPPGYDRLHVRASKHGKQLRAGSCQGPGRPRPADASLDSVPVALGCASRCMSAEDWVVVCDSVLNTLGLTVSKLQLEMGTISGRIGNLMDKCDPRSQSGTESLARLRLRAAGFTVHVQPSIPEVGWVDLRVGRLLIECDSKEHHTGFDNYQNDRRRDRNALVGKWLTMRITYDDVLYGWNEVMADVRAITQTDRHRMRQRNSARSAPAEGNVPSAPPEGDKIA</sequence>